<dbReference type="Proteomes" id="UP000321577">
    <property type="component" value="Unassembled WGS sequence"/>
</dbReference>
<dbReference type="Gene3D" id="2.120.10.30">
    <property type="entry name" value="TolB, C-terminal domain"/>
    <property type="match status" value="1"/>
</dbReference>
<dbReference type="AlphaFoldDB" id="A0A512MGQ2"/>
<sequence length="425" mass="46357">MLAQNPAAPAPAKKDEKPPIVFVPVDYELVNAFPGIKFEQPLGIVSAPDDNKRLFIVEKTGRVQVVTGLDTGKLEKKLFLDLTQIPKATLVTEGECGVLGLAFPPDHAQSGRVFVYYSLKIGGVLHQRVSRFNVSPNDPNSVDNGTEQTLITQKDEASNHNGGDLAFGPDGYLYITAGDGGAGNDKFDNARFINKGFHGAIFRIDVDKKAGNLAPNPHPAISLAADGSAFYAVPKDNPFIGSDSHHGEKIDPKTVRTETWATGLRNPWRIWFDPKNDRLFCGEVGQNMYEEVDLITKGGDYGWPHREALHPFIQGPTADKEPTTGFKPIDPIFEYPRSTGLSVTGGVVYRGDKFPQFKEKYIFADYAFGRVIALEDTGKAQWSDETIAQEVGIAGIGIDPRDGEVLFANMALGEVKHLQSKASSN</sequence>
<dbReference type="SUPFAM" id="SSF50952">
    <property type="entry name" value="Soluble quinoprotein glucose dehydrogenase"/>
    <property type="match status" value="1"/>
</dbReference>
<dbReference type="PANTHER" id="PTHR19328">
    <property type="entry name" value="HEDGEHOG-INTERACTING PROTEIN"/>
    <property type="match status" value="1"/>
</dbReference>
<accession>A0A512MGQ2</accession>
<name>A0A512MGQ2_9BACT</name>
<dbReference type="InterPro" id="IPR012938">
    <property type="entry name" value="Glc/Sorbosone_DH"/>
</dbReference>
<dbReference type="EMBL" id="BKAG01000062">
    <property type="protein sequence ID" value="GEP45908.1"/>
    <property type="molecule type" value="Genomic_DNA"/>
</dbReference>
<gene>
    <name evidence="2" type="ORF">BGE01nite_51990</name>
</gene>
<protein>
    <submittedName>
        <fullName evidence="2">Protein up-regulated by thyroid hormone-PQQ-dependent glucose dehydrogenase</fullName>
    </submittedName>
</protein>
<organism evidence="2 3">
    <name type="scientific">Brevifollis gellanilyticus</name>
    <dbReference type="NCBI Taxonomy" id="748831"/>
    <lineage>
        <taxon>Bacteria</taxon>
        <taxon>Pseudomonadati</taxon>
        <taxon>Verrucomicrobiota</taxon>
        <taxon>Verrucomicrobiia</taxon>
        <taxon>Verrucomicrobiales</taxon>
        <taxon>Verrucomicrobiaceae</taxon>
    </lineage>
</organism>
<evidence type="ECO:0000313" key="3">
    <source>
        <dbReference type="Proteomes" id="UP000321577"/>
    </source>
</evidence>
<reference evidence="2 3" key="1">
    <citation type="submission" date="2019-07" db="EMBL/GenBank/DDBJ databases">
        <title>Whole genome shotgun sequence of Brevifollis gellanilyticus NBRC 108608.</title>
        <authorList>
            <person name="Hosoyama A."/>
            <person name="Uohara A."/>
            <person name="Ohji S."/>
            <person name="Ichikawa N."/>
        </authorList>
    </citation>
    <scope>NUCLEOTIDE SEQUENCE [LARGE SCALE GENOMIC DNA]</scope>
    <source>
        <strain evidence="2 3">NBRC 108608</strain>
    </source>
</reference>
<dbReference type="PANTHER" id="PTHR19328:SF75">
    <property type="entry name" value="ALDOSE SUGAR DEHYDROGENASE YLII"/>
    <property type="match status" value="1"/>
</dbReference>
<dbReference type="InterPro" id="IPR011042">
    <property type="entry name" value="6-blade_b-propeller_TolB-like"/>
</dbReference>
<evidence type="ECO:0000259" key="1">
    <source>
        <dbReference type="Pfam" id="PF07995"/>
    </source>
</evidence>
<dbReference type="InterPro" id="IPR011041">
    <property type="entry name" value="Quinoprot_gluc/sorb_DH_b-prop"/>
</dbReference>
<evidence type="ECO:0000313" key="2">
    <source>
        <dbReference type="EMBL" id="GEP45908.1"/>
    </source>
</evidence>
<feature type="domain" description="Glucose/Sorbosone dehydrogenase" evidence="1">
    <location>
        <begin position="38"/>
        <end position="393"/>
    </location>
</feature>
<keyword evidence="3" id="KW-1185">Reference proteome</keyword>
<comment type="caution">
    <text evidence="2">The sequence shown here is derived from an EMBL/GenBank/DDBJ whole genome shotgun (WGS) entry which is preliminary data.</text>
</comment>
<proteinExistence type="predicted"/>
<dbReference type="Pfam" id="PF07995">
    <property type="entry name" value="GSDH"/>
    <property type="match status" value="1"/>
</dbReference>